<dbReference type="AlphaFoldDB" id="A0A1M5NXQ1"/>
<dbReference type="GO" id="GO:0006865">
    <property type="term" value="P:amino acid transport"/>
    <property type="evidence" value="ECO:0007669"/>
    <property type="project" value="UniProtKB-KW"/>
</dbReference>
<dbReference type="PANTHER" id="PTHR11795:SF442">
    <property type="entry name" value="ABC TRANSPORTER ATP-BINDING PROTEIN"/>
    <property type="match status" value="1"/>
</dbReference>
<proteinExistence type="inferred from homology"/>
<evidence type="ECO:0000256" key="7">
    <source>
        <dbReference type="ARBA" id="ARBA00023136"/>
    </source>
</evidence>
<feature type="transmembrane region" description="Helical" evidence="9">
    <location>
        <begin position="142"/>
        <end position="162"/>
    </location>
</feature>
<keyword evidence="7 9" id="KW-0472">Membrane</keyword>
<evidence type="ECO:0000256" key="6">
    <source>
        <dbReference type="ARBA" id="ARBA00022989"/>
    </source>
</evidence>
<protein>
    <submittedName>
        <fullName evidence="10">Amino acid/amide ABC transporter membrane protein 1, HAAT family</fullName>
    </submittedName>
</protein>
<evidence type="ECO:0000256" key="3">
    <source>
        <dbReference type="ARBA" id="ARBA00022475"/>
    </source>
</evidence>
<evidence type="ECO:0000256" key="4">
    <source>
        <dbReference type="ARBA" id="ARBA00022692"/>
    </source>
</evidence>
<evidence type="ECO:0000256" key="2">
    <source>
        <dbReference type="ARBA" id="ARBA00022448"/>
    </source>
</evidence>
<organism evidence="10 11">
    <name type="scientific">Marivita hallyeonensis</name>
    <dbReference type="NCBI Taxonomy" id="996342"/>
    <lineage>
        <taxon>Bacteria</taxon>
        <taxon>Pseudomonadati</taxon>
        <taxon>Pseudomonadota</taxon>
        <taxon>Alphaproteobacteria</taxon>
        <taxon>Rhodobacterales</taxon>
        <taxon>Roseobacteraceae</taxon>
        <taxon>Marivita</taxon>
    </lineage>
</organism>
<comment type="subcellular location">
    <subcellularLocation>
        <location evidence="1">Cell membrane</location>
        <topology evidence="1">Multi-pass membrane protein</topology>
    </subcellularLocation>
</comment>
<evidence type="ECO:0000256" key="5">
    <source>
        <dbReference type="ARBA" id="ARBA00022970"/>
    </source>
</evidence>
<gene>
    <name evidence="10" type="ORF">SAMN05443551_1067</name>
</gene>
<feature type="transmembrane region" description="Helical" evidence="9">
    <location>
        <begin position="36"/>
        <end position="56"/>
    </location>
</feature>
<evidence type="ECO:0000256" key="8">
    <source>
        <dbReference type="ARBA" id="ARBA00037998"/>
    </source>
</evidence>
<keyword evidence="11" id="KW-1185">Reference proteome</keyword>
<evidence type="ECO:0000313" key="11">
    <source>
        <dbReference type="Proteomes" id="UP000184221"/>
    </source>
</evidence>
<dbReference type="InterPro" id="IPR001851">
    <property type="entry name" value="ABC_transp_permease"/>
</dbReference>
<evidence type="ECO:0000256" key="1">
    <source>
        <dbReference type="ARBA" id="ARBA00004651"/>
    </source>
</evidence>
<dbReference type="OrthoDB" id="9807115at2"/>
<feature type="transmembrane region" description="Helical" evidence="9">
    <location>
        <begin position="97"/>
        <end position="122"/>
    </location>
</feature>
<evidence type="ECO:0000256" key="9">
    <source>
        <dbReference type="SAM" id="Phobius"/>
    </source>
</evidence>
<dbReference type="Proteomes" id="UP000184221">
    <property type="component" value="Unassembled WGS sequence"/>
</dbReference>
<feature type="transmembrane region" description="Helical" evidence="9">
    <location>
        <begin position="273"/>
        <end position="296"/>
    </location>
</feature>
<feature type="transmembrane region" description="Helical" evidence="9">
    <location>
        <begin position="6"/>
        <end position="29"/>
    </location>
</feature>
<keyword evidence="3" id="KW-1003">Cell membrane</keyword>
<feature type="transmembrane region" description="Helical" evidence="9">
    <location>
        <begin position="223"/>
        <end position="253"/>
    </location>
</feature>
<dbReference type="Pfam" id="PF02653">
    <property type="entry name" value="BPD_transp_2"/>
    <property type="match status" value="1"/>
</dbReference>
<keyword evidence="4 9" id="KW-0812">Transmembrane</keyword>
<dbReference type="PANTHER" id="PTHR11795">
    <property type="entry name" value="BRANCHED-CHAIN AMINO ACID TRANSPORT SYSTEM PERMEASE PROTEIN LIVH"/>
    <property type="match status" value="1"/>
</dbReference>
<dbReference type="GO" id="GO:0022857">
    <property type="term" value="F:transmembrane transporter activity"/>
    <property type="evidence" value="ECO:0007669"/>
    <property type="project" value="InterPro"/>
</dbReference>
<keyword evidence="2" id="KW-0813">Transport</keyword>
<dbReference type="STRING" id="996342.SAMN05443551_1067"/>
<keyword evidence="5" id="KW-0029">Amino-acid transport</keyword>
<feature type="transmembrane region" description="Helical" evidence="9">
    <location>
        <begin position="62"/>
        <end position="85"/>
    </location>
</feature>
<feature type="transmembrane region" description="Helical" evidence="9">
    <location>
        <begin position="194"/>
        <end position="216"/>
    </location>
</feature>
<dbReference type="CDD" id="cd06582">
    <property type="entry name" value="TM_PBP1_LivH_like"/>
    <property type="match status" value="1"/>
</dbReference>
<reference evidence="10 11" key="1">
    <citation type="submission" date="2016-11" db="EMBL/GenBank/DDBJ databases">
        <authorList>
            <person name="Jaros S."/>
            <person name="Januszkiewicz K."/>
            <person name="Wedrychowicz H."/>
        </authorList>
    </citation>
    <scope>NUCLEOTIDE SEQUENCE [LARGE SCALE GENOMIC DNA]</scope>
    <source>
        <strain evidence="10 11">DSM 29431</strain>
    </source>
</reference>
<dbReference type="InterPro" id="IPR052157">
    <property type="entry name" value="BCAA_transport_permease"/>
</dbReference>
<evidence type="ECO:0000313" key="10">
    <source>
        <dbReference type="EMBL" id="SHG93753.1"/>
    </source>
</evidence>
<name>A0A1M5NXQ1_9RHOB</name>
<comment type="similarity">
    <text evidence="8">Belongs to the binding-protein-dependent transport system permease family. LivHM subfamily.</text>
</comment>
<sequence>MSLTLFLILCLNGLQYGLLLFLIAAGLTLVFGVMGFINLAHGVQYMVGAYLIFAFTGLTGSFWLALVLSLITALLIGLLLEYVVFRHLYSRSHLDQVLATFGIIIFLNELAKVLFGPATLSIDTPELLSGSIQLTEQLRYPVYRLVTIGVGLVVAVGLFLTISYTRTGMLIRAGSTTPEMVSALGVNVKQLFQIVFGVGAMLAGFAGVIAAPIFAIEPGMGDNILIIAFVVIIIGGVGSIGGAFVAAILVGLIDTLGRSLVTEALGLVFNASMANQIGPALASMLIYILMAAILVFRPKGLLPAKGAT</sequence>
<keyword evidence="6 9" id="KW-1133">Transmembrane helix</keyword>
<accession>A0A1M5NXQ1</accession>
<dbReference type="RefSeq" id="WP_072776415.1">
    <property type="nucleotide sequence ID" value="NZ_FQXC01000001.1"/>
</dbReference>
<dbReference type="EMBL" id="FQXC01000001">
    <property type="protein sequence ID" value="SHG93753.1"/>
    <property type="molecule type" value="Genomic_DNA"/>
</dbReference>
<dbReference type="GO" id="GO:0005886">
    <property type="term" value="C:plasma membrane"/>
    <property type="evidence" value="ECO:0007669"/>
    <property type="project" value="UniProtKB-SubCell"/>
</dbReference>